<evidence type="ECO:0000259" key="14">
    <source>
        <dbReference type="PROSITE" id="PS50110"/>
    </source>
</evidence>
<dbReference type="PROSITE" id="PS51755">
    <property type="entry name" value="OMPR_PHOB"/>
    <property type="match status" value="1"/>
</dbReference>
<dbReference type="InterPro" id="IPR001789">
    <property type="entry name" value="Sig_transdc_resp-reg_receiver"/>
</dbReference>
<evidence type="ECO:0000259" key="15">
    <source>
        <dbReference type="PROSITE" id="PS51755"/>
    </source>
</evidence>
<feature type="modified residue" description="4-aspartylphosphate" evidence="12">
    <location>
        <position position="59"/>
    </location>
</feature>
<evidence type="ECO:0000256" key="12">
    <source>
        <dbReference type="PROSITE-ProRule" id="PRU00169"/>
    </source>
</evidence>
<dbReference type="InterPro" id="IPR011006">
    <property type="entry name" value="CheY-like_superfamily"/>
</dbReference>
<comment type="function">
    <text evidence="10">Member of the two-component regulatory system HssS/HssR involved in intracellular heme homeostasis and tempering of staphylococcal virulence. Phosphorylated HssR binds to a direct repeat sequence within hrtAB promoter and activates the expression of hrtAB, an efflux pump, in response to extracellular heme, hemin, hemoglobin or blood.</text>
</comment>
<sequence>MEKERAFQMKILVVDDDIHILELVSIHLRQAGYVVVKAMNGQQALELVTEEWPDLAVVDVMMPGMDGYTLTKRLREETEIPVLLLTAKGELEDKERGFLAGSDDYLVKPFEPKELLFRIHAILRRYDKAVDRMIQIGPLLINRQSYEVVLGKKSLLLPLKEFELLSVLASRRNQVFTREVLVERVWGFDYEGDEQTLSVHIKRLRDKLGKLTEQVKIVTVRGVGYKLEVSE</sequence>
<evidence type="ECO:0000256" key="3">
    <source>
        <dbReference type="ARBA" id="ARBA00022553"/>
    </source>
</evidence>
<evidence type="ECO:0000256" key="7">
    <source>
        <dbReference type="ARBA" id="ARBA00023125"/>
    </source>
</evidence>
<proteinExistence type="predicted"/>
<evidence type="ECO:0000256" key="5">
    <source>
        <dbReference type="ARBA" id="ARBA00023015"/>
    </source>
</evidence>
<dbReference type="Proteomes" id="UP000005316">
    <property type="component" value="Unassembled WGS sequence"/>
</dbReference>
<evidence type="ECO:0000313" key="16">
    <source>
        <dbReference type="EMBL" id="EGQ26200.1"/>
    </source>
</evidence>
<dbReference type="SUPFAM" id="SSF52172">
    <property type="entry name" value="CheY-like"/>
    <property type="match status" value="1"/>
</dbReference>
<dbReference type="InterPro" id="IPR036388">
    <property type="entry name" value="WH-like_DNA-bd_sf"/>
</dbReference>
<name>F9DSM6_9BACL</name>
<dbReference type="STRING" id="759851.SAMN04244570_2269"/>
<evidence type="ECO:0000256" key="13">
    <source>
        <dbReference type="PROSITE-ProRule" id="PRU01091"/>
    </source>
</evidence>
<protein>
    <recommendedName>
        <fullName evidence="11">Heme response regulator HssR</fullName>
    </recommendedName>
</protein>
<comment type="caution">
    <text evidence="16">The sequence shown here is derived from an EMBL/GenBank/DDBJ whole genome shotgun (WGS) entry which is preliminary data.</text>
</comment>
<dbReference type="InterPro" id="IPR001867">
    <property type="entry name" value="OmpR/PhoB-type_DNA-bd"/>
</dbReference>
<organism evidence="16 17">
    <name type="scientific">Sporosarcina newyorkensis 2681</name>
    <dbReference type="NCBI Taxonomy" id="1027292"/>
    <lineage>
        <taxon>Bacteria</taxon>
        <taxon>Bacillati</taxon>
        <taxon>Bacillota</taxon>
        <taxon>Bacilli</taxon>
        <taxon>Bacillales</taxon>
        <taxon>Caryophanaceae</taxon>
        <taxon>Sporosarcina</taxon>
    </lineage>
</organism>
<evidence type="ECO:0000256" key="2">
    <source>
        <dbReference type="ARBA" id="ARBA00022490"/>
    </source>
</evidence>
<keyword evidence="8" id="KW-0010">Activator</keyword>
<keyword evidence="3 12" id="KW-0597">Phosphoprotein</keyword>
<accession>F9DSM6</accession>
<dbReference type="eggNOG" id="COG0745">
    <property type="taxonomic scope" value="Bacteria"/>
</dbReference>
<dbReference type="Pfam" id="PF00486">
    <property type="entry name" value="Trans_reg_C"/>
    <property type="match status" value="1"/>
</dbReference>
<dbReference type="FunFam" id="1.10.10.10:FF:000018">
    <property type="entry name" value="DNA-binding response regulator ResD"/>
    <property type="match status" value="1"/>
</dbReference>
<dbReference type="GO" id="GO:0000156">
    <property type="term" value="F:phosphorelay response regulator activity"/>
    <property type="evidence" value="ECO:0007669"/>
    <property type="project" value="TreeGrafter"/>
</dbReference>
<evidence type="ECO:0000256" key="1">
    <source>
        <dbReference type="ARBA" id="ARBA00004496"/>
    </source>
</evidence>
<dbReference type="PROSITE" id="PS50110">
    <property type="entry name" value="RESPONSE_REGULATORY"/>
    <property type="match status" value="1"/>
</dbReference>
<evidence type="ECO:0000256" key="6">
    <source>
        <dbReference type="ARBA" id="ARBA00023026"/>
    </source>
</evidence>
<evidence type="ECO:0000256" key="8">
    <source>
        <dbReference type="ARBA" id="ARBA00023159"/>
    </source>
</evidence>
<dbReference type="PANTHER" id="PTHR48111">
    <property type="entry name" value="REGULATOR OF RPOS"/>
    <property type="match status" value="1"/>
</dbReference>
<dbReference type="Pfam" id="PF00072">
    <property type="entry name" value="Response_reg"/>
    <property type="match status" value="1"/>
</dbReference>
<keyword evidence="7 13" id="KW-0238">DNA-binding</keyword>
<dbReference type="GO" id="GO:0006355">
    <property type="term" value="P:regulation of DNA-templated transcription"/>
    <property type="evidence" value="ECO:0007669"/>
    <property type="project" value="InterPro"/>
</dbReference>
<evidence type="ECO:0000256" key="4">
    <source>
        <dbReference type="ARBA" id="ARBA00023012"/>
    </source>
</evidence>
<dbReference type="EMBL" id="AFPZ01000055">
    <property type="protein sequence ID" value="EGQ26200.1"/>
    <property type="molecule type" value="Genomic_DNA"/>
</dbReference>
<dbReference type="SMART" id="SM00448">
    <property type="entry name" value="REC"/>
    <property type="match status" value="1"/>
</dbReference>
<feature type="domain" description="OmpR/PhoB-type" evidence="15">
    <location>
        <begin position="131"/>
        <end position="229"/>
    </location>
</feature>
<keyword evidence="2" id="KW-0963">Cytoplasm</keyword>
<keyword evidence="5" id="KW-0805">Transcription regulation</keyword>
<dbReference type="SMART" id="SM00862">
    <property type="entry name" value="Trans_reg_C"/>
    <property type="match status" value="1"/>
</dbReference>
<evidence type="ECO:0000256" key="11">
    <source>
        <dbReference type="ARBA" id="ARBA00039976"/>
    </source>
</evidence>
<reference evidence="16 17" key="1">
    <citation type="submission" date="2011-04" db="EMBL/GenBank/DDBJ databases">
        <authorList>
            <person name="Muzny D."/>
            <person name="Qin X."/>
            <person name="Deng J."/>
            <person name="Jiang H."/>
            <person name="Liu Y."/>
            <person name="Qu J."/>
            <person name="Song X.-Z."/>
            <person name="Zhang L."/>
            <person name="Thornton R."/>
            <person name="Coyle M."/>
            <person name="Francisco L."/>
            <person name="Jackson L."/>
            <person name="Javaid M."/>
            <person name="Korchina V."/>
            <person name="Kovar C."/>
            <person name="Mata R."/>
            <person name="Mathew T."/>
            <person name="Ngo R."/>
            <person name="Nguyen L."/>
            <person name="Nguyen N."/>
            <person name="Okwuonu G."/>
            <person name="Ongeri F."/>
            <person name="Pham C."/>
            <person name="Simmons D."/>
            <person name="Wilczek-Boney K."/>
            <person name="Hale W."/>
            <person name="Jakkamsetti A."/>
            <person name="Pham P."/>
            <person name="Ruth R."/>
            <person name="San Lucas F."/>
            <person name="Warren J."/>
            <person name="Zhang J."/>
            <person name="Zhao Z."/>
            <person name="Zhou C."/>
            <person name="Zhu D."/>
            <person name="Lee S."/>
            <person name="Bess C."/>
            <person name="Blankenburg K."/>
            <person name="Forbes L."/>
            <person name="Fu Q."/>
            <person name="Gubbala S."/>
            <person name="Hirani K."/>
            <person name="Jayaseelan J.C."/>
            <person name="Lara F."/>
            <person name="Munidasa M."/>
            <person name="Palculict T."/>
            <person name="Patil S."/>
            <person name="Pu L.-L."/>
            <person name="Saada N."/>
            <person name="Tang L."/>
            <person name="Weissenberger G."/>
            <person name="Zhu Y."/>
            <person name="Hemphill L."/>
            <person name="Shang Y."/>
            <person name="Youmans B."/>
            <person name="Ayvaz T."/>
            <person name="Ross M."/>
            <person name="Santibanez J."/>
            <person name="Aqrawi P."/>
            <person name="Gross S."/>
            <person name="Joshi V."/>
            <person name="Fowler G."/>
            <person name="Nazareth L."/>
            <person name="Reid J."/>
            <person name="Worley K."/>
            <person name="Petrosino J."/>
            <person name="Highlander S."/>
            <person name="Gibbs R."/>
        </authorList>
    </citation>
    <scope>NUCLEOTIDE SEQUENCE [LARGE SCALE GENOMIC DNA]</scope>
    <source>
        <strain evidence="16 17">2681</strain>
    </source>
</reference>
<dbReference type="CDD" id="cd00383">
    <property type="entry name" value="trans_reg_C"/>
    <property type="match status" value="1"/>
</dbReference>
<gene>
    <name evidence="16" type="primary">phoP2</name>
    <name evidence="16" type="ORF">HMPREF9372_1807</name>
</gene>
<feature type="domain" description="Response regulatory" evidence="14">
    <location>
        <begin position="10"/>
        <end position="123"/>
    </location>
</feature>
<dbReference type="PANTHER" id="PTHR48111:SF49">
    <property type="entry name" value="HEME RESPONSE REGULATOR HSSR"/>
    <property type="match status" value="1"/>
</dbReference>
<dbReference type="GO" id="GO:0005829">
    <property type="term" value="C:cytosol"/>
    <property type="evidence" value="ECO:0007669"/>
    <property type="project" value="TreeGrafter"/>
</dbReference>
<evidence type="ECO:0000256" key="10">
    <source>
        <dbReference type="ARBA" id="ARBA00037471"/>
    </source>
</evidence>
<dbReference type="CDD" id="cd17574">
    <property type="entry name" value="REC_OmpR"/>
    <property type="match status" value="1"/>
</dbReference>
<dbReference type="HOGENOM" id="CLU_000445_30_4_9"/>
<keyword evidence="6" id="KW-0843">Virulence</keyword>
<dbReference type="Gene3D" id="3.40.50.2300">
    <property type="match status" value="1"/>
</dbReference>
<dbReference type="GO" id="GO:0032993">
    <property type="term" value="C:protein-DNA complex"/>
    <property type="evidence" value="ECO:0007669"/>
    <property type="project" value="TreeGrafter"/>
</dbReference>
<evidence type="ECO:0000256" key="9">
    <source>
        <dbReference type="ARBA" id="ARBA00023163"/>
    </source>
</evidence>
<dbReference type="FunFam" id="3.40.50.2300:FF:000001">
    <property type="entry name" value="DNA-binding response regulator PhoB"/>
    <property type="match status" value="1"/>
</dbReference>
<dbReference type="Gene3D" id="1.10.10.10">
    <property type="entry name" value="Winged helix-like DNA-binding domain superfamily/Winged helix DNA-binding domain"/>
    <property type="match status" value="1"/>
</dbReference>
<keyword evidence="9" id="KW-0804">Transcription</keyword>
<dbReference type="GO" id="GO:0000976">
    <property type="term" value="F:transcription cis-regulatory region binding"/>
    <property type="evidence" value="ECO:0007669"/>
    <property type="project" value="TreeGrafter"/>
</dbReference>
<comment type="subcellular location">
    <subcellularLocation>
        <location evidence="1">Cytoplasm</location>
    </subcellularLocation>
</comment>
<dbReference type="InterPro" id="IPR039420">
    <property type="entry name" value="WalR-like"/>
</dbReference>
<keyword evidence="4" id="KW-0902">Two-component regulatory system</keyword>
<feature type="DNA-binding region" description="OmpR/PhoB-type" evidence="13">
    <location>
        <begin position="131"/>
        <end position="229"/>
    </location>
</feature>
<dbReference type="AlphaFoldDB" id="F9DSM6"/>
<evidence type="ECO:0000313" key="17">
    <source>
        <dbReference type="Proteomes" id="UP000005316"/>
    </source>
</evidence>